<dbReference type="Proteomes" id="UP000275356">
    <property type="component" value="Unassembled WGS sequence"/>
</dbReference>
<evidence type="ECO:0008006" key="4">
    <source>
        <dbReference type="Google" id="ProtNLM"/>
    </source>
</evidence>
<dbReference type="RefSeq" id="WP_123740360.1">
    <property type="nucleotide sequence ID" value="NZ_RKHQ01000002.1"/>
</dbReference>
<protein>
    <recommendedName>
        <fullName evidence="4">Recombinase A</fullName>
    </recommendedName>
</protein>
<accession>A0A3N2D0V0</accession>
<evidence type="ECO:0000313" key="2">
    <source>
        <dbReference type="EMBL" id="ROR93387.1"/>
    </source>
</evidence>
<feature type="region of interest" description="Disordered" evidence="1">
    <location>
        <begin position="274"/>
        <end position="317"/>
    </location>
</feature>
<evidence type="ECO:0000313" key="3">
    <source>
        <dbReference type="Proteomes" id="UP000275356"/>
    </source>
</evidence>
<gene>
    <name evidence="2" type="ORF">EDD28_2799</name>
</gene>
<sequence>MTATAVLADPDDVAIGGDDRVERLERVRSALRRAETAAGVRPVDWASVEPPRGAGMTSPASETAAPSTSPASAPPAPLASRAAAAPPEPIALHAQPATAAPVVSRVELGGDGAWLPAPPALAPLLPYGAIRRGSAIEATGSTAVLLHLVAALAGAEAWTVVVARPDLGLAAALAAGIDPGRLVLVPDPGPTAGSVLGALVDGFDVVVIGECAALSARDRRSLAQRVRHRGAVLLSSAPWPEATLHVAAAERSSAGLVDRGRLTSAGIVVDVSGRGGDRRRRGRVDLTPAGLVPAPGEGTRAAGPSSLPQPSIELEAG</sequence>
<comment type="caution">
    <text evidence="2">The sequence shown here is derived from an EMBL/GenBank/DDBJ whole genome shotgun (WGS) entry which is preliminary data.</text>
</comment>
<dbReference type="AlphaFoldDB" id="A0A3N2D0V0"/>
<evidence type="ECO:0000256" key="1">
    <source>
        <dbReference type="SAM" id="MobiDB-lite"/>
    </source>
</evidence>
<dbReference type="EMBL" id="RKHQ01000002">
    <property type="protein sequence ID" value="ROR93387.1"/>
    <property type="molecule type" value="Genomic_DNA"/>
</dbReference>
<keyword evidence="3" id="KW-1185">Reference proteome</keyword>
<dbReference type="OrthoDB" id="3873597at2"/>
<feature type="region of interest" description="Disordered" evidence="1">
    <location>
        <begin position="32"/>
        <end position="84"/>
    </location>
</feature>
<reference evidence="2 3" key="1">
    <citation type="submission" date="2018-11" db="EMBL/GenBank/DDBJ databases">
        <title>Sequencing the genomes of 1000 actinobacteria strains.</title>
        <authorList>
            <person name="Klenk H.-P."/>
        </authorList>
    </citation>
    <scope>NUCLEOTIDE SEQUENCE [LARGE SCALE GENOMIC DNA]</scope>
    <source>
        <strain evidence="2 3">DSM 13521</strain>
    </source>
</reference>
<name>A0A3N2D0V0_9MICO</name>
<organism evidence="2 3">
    <name type="scientific">Salana multivorans</name>
    <dbReference type="NCBI Taxonomy" id="120377"/>
    <lineage>
        <taxon>Bacteria</taxon>
        <taxon>Bacillati</taxon>
        <taxon>Actinomycetota</taxon>
        <taxon>Actinomycetes</taxon>
        <taxon>Micrococcales</taxon>
        <taxon>Beutenbergiaceae</taxon>
        <taxon>Salana</taxon>
    </lineage>
</organism>
<feature type="compositionally biased region" description="Low complexity" evidence="1">
    <location>
        <begin position="58"/>
        <end position="71"/>
    </location>
</feature>
<proteinExistence type="predicted"/>